<keyword evidence="6 8" id="KW-0472">Membrane</keyword>
<dbReference type="Pfam" id="PF26314">
    <property type="entry name" value="MptA_B_family"/>
    <property type="match status" value="1"/>
</dbReference>
<dbReference type="EMBL" id="JANFLP010000011">
    <property type="protein sequence ID" value="MCQ1950506.1"/>
    <property type="molecule type" value="Genomic_DNA"/>
</dbReference>
<keyword evidence="5 8" id="KW-1133">Transmembrane helix</keyword>
<feature type="transmembrane region" description="Helical" evidence="8">
    <location>
        <begin position="309"/>
        <end position="333"/>
    </location>
</feature>
<evidence type="ECO:0000313" key="10">
    <source>
        <dbReference type="Proteomes" id="UP001206924"/>
    </source>
</evidence>
<evidence type="ECO:0000256" key="5">
    <source>
        <dbReference type="ARBA" id="ARBA00022989"/>
    </source>
</evidence>
<feature type="transmembrane region" description="Helical" evidence="8">
    <location>
        <begin position="345"/>
        <end position="365"/>
    </location>
</feature>
<evidence type="ECO:0000256" key="8">
    <source>
        <dbReference type="SAM" id="Phobius"/>
    </source>
</evidence>
<proteinExistence type="inferred from homology"/>
<feature type="transmembrane region" description="Helical" evidence="8">
    <location>
        <begin position="405"/>
        <end position="432"/>
    </location>
</feature>
<name>A0ABT1NSE1_9MICC</name>
<sequence length="514" mass="56344">MTAQVPATEPSSPGTEIAKADRPNIAILQGFIGSLLILFGSFGVGWLSLASANLRSNPLIIWMRFDQPIGAVAAVLMLATGGMLLVRSWLRLGQRMKGSWGPESRPVVLRAVIAWSAPMCLALPLFSRDVFAYIAQGLVMVSGLNPYKDGYSQISNYLQLGADDLWAQSPTPYGPVFLWIEELVVRITGGQPEFSILLFRLIALLGVALCVYYVPKLAELHGINPNRALWLTAANPLFLVNFIAAVHNDALMIGLALAGLYLAATNRALVGILLVTLSIGIKPITIIFLPFIGLLWAGKNASWRRKFAYWFMTAGISLGLLWIMGLINGFGFGWVGALSTPGSVWIWYAPVGFAGMLVATLGNALGLPGWTLADIVHTIGRVASVGIVLWQMFVGQHSRMIRRLALAFAAIVMLAPMIQSWYVVWLIPLFAVTGLRDDWQAKTLYLFVSFFMVYAISDQLDIWPYFEFSLSAARQIAAVIALGFALYLIFLDPKTKVLFRKKLTVPAPGELRTH</sequence>
<keyword evidence="4 8" id="KW-0812">Transmembrane</keyword>
<evidence type="ECO:0000313" key="9">
    <source>
        <dbReference type="EMBL" id="MCQ1950506.1"/>
    </source>
</evidence>
<protein>
    <submittedName>
        <fullName evidence="9">Polyprenol phosphomannose-dependent alpha 1,6 mannosyltransferase MptB</fullName>
    </submittedName>
</protein>
<feature type="transmembrane region" description="Helical" evidence="8">
    <location>
        <begin position="444"/>
        <end position="466"/>
    </location>
</feature>
<feature type="transmembrane region" description="Helical" evidence="8">
    <location>
        <begin position="236"/>
        <end position="262"/>
    </location>
</feature>
<comment type="caution">
    <text evidence="9">The sequence shown here is derived from an EMBL/GenBank/DDBJ whole genome shotgun (WGS) entry which is preliminary data.</text>
</comment>
<evidence type="ECO:0000256" key="1">
    <source>
        <dbReference type="ARBA" id="ARBA00004141"/>
    </source>
</evidence>
<evidence type="ECO:0000256" key="4">
    <source>
        <dbReference type="ARBA" id="ARBA00022692"/>
    </source>
</evidence>
<organism evidence="9 10">
    <name type="scientific">Arthrobacter jinronghuae</name>
    <dbReference type="NCBI Taxonomy" id="2964609"/>
    <lineage>
        <taxon>Bacteria</taxon>
        <taxon>Bacillati</taxon>
        <taxon>Actinomycetota</taxon>
        <taxon>Actinomycetes</taxon>
        <taxon>Micrococcales</taxon>
        <taxon>Micrococcaceae</taxon>
        <taxon>Arthrobacter</taxon>
    </lineage>
</organism>
<feature type="transmembrane region" description="Helical" evidence="8">
    <location>
        <begin position="69"/>
        <end position="86"/>
    </location>
</feature>
<dbReference type="InterPro" id="IPR049829">
    <property type="entry name" value="MptA/B-like"/>
</dbReference>
<feature type="transmembrane region" description="Helical" evidence="8">
    <location>
        <begin position="25"/>
        <end position="49"/>
    </location>
</feature>
<comment type="similarity">
    <text evidence="7">Belongs to the MptA/B family.</text>
</comment>
<evidence type="ECO:0000256" key="3">
    <source>
        <dbReference type="ARBA" id="ARBA00022679"/>
    </source>
</evidence>
<dbReference type="RefSeq" id="WP_255865806.1">
    <property type="nucleotide sequence ID" value="NZ_CP104263.1"/>
</dbReference>
<keyword evidence="2 9" id="KW-0328">Glycosyltransferase</keyword>
<gene>
    <name evidence="9" type="primary">mptB</name>
    <name evidence="9" type="ORF">NNX28_11270</name>
</gene>
<evidence type="ECO:0000256" key="6">
    <source>
        <dbReference type="ARBA" id="ARBA00023136"/>
    </source>
</evidence>
<comment type="subcellular location">
    <subcellularLocation>
        <location evidence="1">Membrane</location>
        <topology evidence="1">Multi-pass membrane protein</topology>
    </subcellularLocation>
</comment>
<accession>A0ABT1NSE1</accession>
<dbReference type="GO" id="GO:0016757">
    <property type="term" value="F:glycosyltransferase activity"/>
    <property type="evidence" value="ECO:0007669"/>
    <property type="project" value="UniProtKB-KW"/>
</dbReference>
<feature type="transmembrane region" description="Helical" evidence="8">
    <location>
        <begin position="472"/>
        <end position="491"/>
    </location>
</feature>
<feature type="transmembrane region" description="Helical" evidence="8">
    <location>
        <begin position="268"/>
        <end position="297"/>
    </location>
</feature>
<feature type="transmembrane region" description="Helical" evidence="8">
    <location>
        <begin position="372"/>
        <end position="393"/>
    </location>
</feature>
<keyword evidence="10" id="KW-1185">Reference proteome</keyword>
<dbReference type="Proteomes" id="UP001206924">
    <property type="component" value="Unassembled WGS sequence"/>
</dbReference>
<keyword evidence="3" id="KW-0808">Transferase</keyword>
<dbReference type="NCBIfam" id="NF038066">
    <property type="entry name" value="MptB"/>
    <property type="match status" value="1"/>
</dbReference>
<reference evidence="9 10" key="1">
    <citation type="submission" date="2022-07" db="EMBL/GenBank/DDBJ databases">
        <title>Novel species in genus Arthrobacter.</title>
        <authorList>
            <person name="Liu Y."/>
        </authorList>
    </citation>
    <scope>NUCLEOTIDE SEQUENCE [LARGE SCALE GENOMIC DNA]</scope>
    <source>
        <strain evidence="10">zg-Y859</strain>
    </source>
</reference>
<feature type="transmembrane region" description="Helical" evidence="8">
    <location>
        <begin position="194"/>
        <end position="215"/>
    </location>
</feature>
<feature type="transmembrane region" description="Helical" evidence="8">
    <location>
        <begin position="107"/>
        <end position="126"/>
    </location>
</feature>
<evidence type="ECO:0000256" key="2">
    <source>
        <dbReference type="ARBA" id="ARBA00022676"/>
    </source>
</evidence>
<evidence type="ECO:0000256" key="7">
    <source>
        <dbReference type="ARBA" id="ARBA00043987"/>
    </source>
</evidence>